<dbReference type="SUPFAM" id="SSF103657">
    <property type="entry name" value="BAR/IMD domain-like"/>
    <property type="match status" value="1"/>
</dbReference>
<proteinExistence type="predicted"/>
<dbReference type="FunFam" id="2.30.30.40:FF:000072">
    <property type="entry name" value="Unconventional Myosin IB"/>
    <property type="match status" value="1"/>
</dbReference>
<dbReference type="GO" id="GO:0005886">
    <property type="term" value="C:plasma membrane"/>
    <property type="evidence" value="ECO:0007669"/>
    <property type="project" value="UniProtKB-SubCell"/>
</dbReference>
<evidence type="ECO:0000256" key="16">
    <source>
        <dbReference type="SAM" id="Coils"/>
    </source>
</evidence>
<keyword evidence="11" id="KW-0206">Cytoskeleton</keyword>
<name>A0A6P7HBU9_9TELE</name>
<dbReference type="CDD" id="cd07658">
    <property type="entry name" value="F-BAR_NOSTRIN"/>
    <property type="match status" value="1"/>
</dbReference>
<dbReference type="PROSITE" id="PS50002">
    <property type="entry name" value="SH3"/>
    <property type="match status" value="1"/>
</dbReference>
<gene>
    <name evidence="22" type="primary">nostrin</name>
</gene>
<feature type="compositionally biased region" description="Polar residues" evidence="17">
    <location>
        <begin position="505"/>
        <end position="520"/>
    </location>
</feature>
<dbReference type="InterPro" id="IPR057870">
    <property type="entry name" value="HR1_TOCA"/>
</dbReference>
<dbReference type="Gene3D" id="2.30.30.40">
    <property type="entry name" value="SH3 Domains"/>
    <property type="match status" value="1"/>
</dbReference>
<dbReference type="Proteomes" id="UP000515145">
    <property type="component" value="Chromosome 21"/>
</dbReference>
<dbReference type="Pfam" id="PF00611">
    <property type="entry name" value="FCH"/>
    <property type="match status" value="1"/>
</dbReference>
<sequence length="616" mass="71430">MKDPISTCSYNQLYQNVKRYSKSGEYFCKELMTALQQRAELEFTYAKGLQKLAGKLIRASKGMSNNSTYSTWCHVSDEMYSRADAHRSLGNAFQQEAILEIRQVLDEHNKRKRPLDNAVERSGKLVTANWSEQLKVKKKLVGLTREHEALFNFIENNKHICTEKEKQKMLNRLTKSAEMQARVDEEYFNINMEGYQMRIKWENTLKNCHQIVQELEKQRIEVLCNILSRYNLHMSSFGQTLKHGQKQIEQAVQRVNMDKDIQAVVEENSITAEENKAEFLMADYFVRHSLCSENLLLHFVVFFCRLQTHSVTQPFKNKPSHLCRVHLSDEERVRCRHKNTLIVNPTALCSTEEDSKSLMGKDRRREAIKLKLQRLEDSVATTKKDCEGIEKLMKMYSDNPSFSNQKNLEETEQQLDESTLKLDLLEATHYKLSMTLSELEGKPKSFHRFSDSIMKWKDKDCEHSIIQLTRPVKLRRTPFRSRQSLRASIIYKGPAQFMTQQSVEPLQNNQLTSTTASTQETVERDSTVNGDPHHTDDQRQDQPTTKLCSIGKCKAIYDFTPGQDDELPFKEGDLLDIYSKEENGWWFGTLNGQTGHFPSTYVEELPVLNSIKSSDA</sequence>
<feature type="domain" description="SH3" evidence="18">
    <location>
        <begin position="548"/>
        <end position="607"/>
    </location>
</feature>
<evidence type="ECO:0000256" key="13">
    <source>
        <dbReference type="ARBA" id="ARBA00040640"/>
    </source>
</evidence>
<evidence type="ECO:0000256" key="15">
    <source>
        <dbReference type="PROSITE-ProRule" id="PRU01077"/>
    </source>
</evidence>
<dbReference type="Gene3D" id="6.10.140.470">
    <property type="match status" value="1"/>
</dbReference>
<feature type="compositionally biased region" description="Basic and acidic residues" evidence="17">
    <location>
        <begin position="521"/>
        <end position="540"/>
    </location>
</feature>
<dbReference type="GO" id="GO:0006897">
    <property type="term" value="P:endocytosis"/>
    <property type="evidence" value="ECO:0007669"/>
    <property type="project" value="UniProtKB-KW"/>
</dbReference>
<dbReference type="SMART" id="SM00326">
    <property type="entry name" value="SH3"/>
    <property type="match status" value="1"/>
</dbReference>
<accession>A0A6P7HBU9</accession>
<evidence type="ECO:0000259" key="20">
    <source>
        <dbReference type="PROSITE" id="PS51860"/>
    </source>
</evidence>
<dbReference type="PRINTS" id="PR00452">
    <property type="entry name" value="SH3DOMAIN"/>
</dbReference>
<keyword evidence="9 15" id="KW-0175">Coiled coil</keyword>
<dbReference type="SMART" id="SM00055">
    <property type="entry name" value="FCH"/>
    <property type="match status" value="1"/>
</dbReference>
<evidence type="ECO:0000256" key="4">
    <source>
        <dbReference type="ARBA" id="ARBA00022475"/>
    </source>
</evidence>
<dbReference type="GO" id="GO:0007165">
    <property type="term" value="P:signal transduction"/>
    <property type="evidence" value="ECO:0007669"/>
    <property type="project" value="InterPro"/>
</dbReference>
<evidence type="ECO:0000256" key="12">
    <source>
        <dbReference type="ARBA" id="ARBA00037432"/>
    </source>
</evidence>
<dbReference type="PANTHER" id="PTHR23065">
    <property type="entry name" value="PROLINE-SERINE-THREONINE PHOSPHATASE INTERACTING PROTEIN 1"/>
    <property type="match status" value="1"/>
</dbReference>
<keyword evidence="3 14" id="KW-0728">SH3 domain</keyword>
<dbReference type="SUPFAM" id="SSF50044">
    <property type="entry name" value="SH3-domain"/>
    <property type="match status" value="1"/>
</dbReference>
<dbReference type="InterPro" id="IPR001060">
    <property type="entry name" value="FCH_dom"/>
</dbReference>
<protein>
    <recommendedName>
        <fullName evidence="13">Osteoclast-stimulating factor 1</fullName>
    </recommendedName>
</protein>
<dbReference type="PROSITE" id="PS51741">
    <property type="entry name" value="F_BAR"/>
    <property type="match status" value="1"/>
</dbReference>
<dbReference type="OrthoDB" id="28357at2759"/>
<feature type="domain" description="F-BAR" evidence="19">
    <location>
        <begin position="1"/>
        <end position="260"/>
    </location>
</feature>
<dbReference type="InterPro" id="IPR036028">
    <property type="entry name" value="SH3-like_dom_sf"/>
</dbReference>
<dbReference type="AlphaFoldDB" id="A0A6P7HBU9"/>
<dbReference type="CTD" id="115677"/>
<dbReference type="Pfam" id="PF25610">
    <property type="entry name" value="HR1_TOCA"/>
    <property type="match status" value="1"/>
</dbReference>
<evidence type="ECO:0000313" key="21">
    <source>
        <dbReference type="Proteomes" id="UP000515145"/>
    </source>
</evidence>
<evidence type="ECO:0000256" key="3">
    <source>
        <dbReference type="ARBA" id="ARBA00022443"/>
    </source>
</evidence>
<dbReference type="Pfam" id="PF14604">
    <property type="entry name" value="SH3_9"/>
    <property type="match status" value="1"/>
</dbReference>
<dbReference type="Gene3D" id="1.20.1270.60">
    <property type="entry name" value="Arfaptin homology (AH) domain/BAR domain"/>
    <property type="match status" value="1"/>
</dbReference>
<keyword evidence="10" id="KW-0472">Membrane</keyword>
<evidence type="ECO:0000256" key="2">
    <source>
        <dbReference type="ARBA" id="ARBA00004245"/>
    </source>
</evidence>
<feature type="domain" description="REM-1" evidence="20">
    <location>
        <begin position="357"/>
        <end position="438"/>
    </location>
</feature>
<keyword evidence="4" id="KW-1003">Cell membrane</keyword>
<evidence type="ECO:0000256" key="10">
    <source>
        <dbReference type="ARBA" id="ARBA00023136"/>
    </source>
</evidence>
<dbReference type="InParanoid" id="A0A6P7HBU9"/>
<reference evidence="22" key="1">
    <citation type="submission" date="2025-08" db="UniProtKB">
        <authorList>
            <consortium name="RefSeq"/>
        </authorList>
    </citation>
    <scope>IDENTIFICATION</scope>
</reference>
<feature type="coiled-coil region" evidence="16">
    <location>
        <begin position="365"/>
        <end position="428"/>
    </location>
</feature>
<keyword evidence="8" id="KW-0040">ANK repeat</keyword>
<dbReference type="GO" id="GO:0005737">
    <property type="term" value="C:cytoplasm"/>
    <property type="evidence" value="ECO:0007669"/>
    <property type="project" value="UniProtKB-SubCell"/>
</dbReference>
<dbReference type="PROSITE" id="PS51860">
    <property type="entry name" value="REM_1"/>
    <property type="match status" value="1"/>
</dbReference>
<keyword evidence="5" id="KW-0963">Cytoplasm</keyword>
<evidence type="ECO:0000256" key="17">
    <source>
        <dbReference type="SAM" id="MobiDB-lite"/>
    </source>
</evidence>
<dbReference type="SUPFAM" id="SSF46585">
    <property type="entry name" value="HR1 repeat"/>
    <property type="match status" value="1"/>
</dbReference>
<dbReference type="GO" id="GO:0043226">
    <property type="term" value="C:organelle"/>
    <property type="evidence" value="ECO:0007669"/>
    <property type="project" value="UniProtKB-ARBA"/>
</dbReference>
<evidence type="ECO:0000256" key="1">
    <source>
        <dbReference type="ARBA" id="ARBA00004236"/>
    </source>
</evidence>
<evidence type="ECO:0000256" key="9">
    <source>
        <dbReference type="ARBA" id="ARBA00023054"/>
    </source>
</evidence>
<evidence type="ECO:0000256" key="11">
    <source>
        <dbReference type="ARBA" id="ARBA00023212"/>
    </source>
</evidence>
<dbReference type="GeneID" id="114426179"/>
<evidence type="ECO:0000256" key="8">
    <source>
        <dbReference type="ARBA" id="ARBA00023043"/>
    </source>
</evidence>
<evidence type="ECO:0000259" key="19">
    <source>
        <dbReference type="PROSITE" id="PS51741"/>
    </source>
</evidence>
<dbReference type="PANTHER" id="PTHR23065:SF7">
    <property type="entry name" value="NOSTRIN, ISOFORM H"/>
    <property type="match status" value="1"/>
</dbReference>
<dbReference type="InterPro" id="IPR036274">
    <property type="entry name" value="HR1_rpt_sf"/>
</dbReference>
<dbReference type="RefSeq" id="XP_028249206.1">
    <property type="nucleotide sequence ID" value="XM_028393405.1"/>
</dbReference>
<evidence type="ECO:0000259" key="18">
    <source>
        <dbReference type="PROSITE" id="PS50002"/>
    </source>
</evidence>
<comment type="subcellular location">
    <subcellularLocation>
        <location evidence="1">Cell membrane</location>
    </subcellularLocation>
    <subcellularLocation>
        <location evidence="2">Cytoplasm</location>
        <location evidence="2">Cytoskeleton</location>
    </subcellularLocation>
</comment>
<keyword evidence="21" id="KW-1185">Reference proteome</keyword>
<feature type="region of interest" description="Disordered" evidence="17">
    <location>
        <begin position="505"/>
        <end position="543"/>
    </location>
</feature>
<comment type="function">
    <text evidence="12">Induces bone resorption, acting probably through a signaling cascade which results in the secretion of factor(s) enhancing osteoclast formation and activity.</text>
</comment>
<keyword evidence="6" id="KW-0597">Phosphoprotein</keyword>
<dbReference type="InterPro" id="IPR011072">
    <property type="entry name" value="HR1_rho-bd"/>
</dbReference>
<evidence type="ECO:0000256" key="14">
    <source>
        <dbReference type="PROSITE-ProRule" id="PRU00192"/>
    </source>
</evidence>
<dbReference type="InterPro" id="IPR027267">
    <property type="entry name" value="AH/BAR_dom_sf"/>
</dbReference>
<evidence type="ECO:0000313" key="22">
    <source>
        <dbReference type="RefSeq" id="XP_028249206.1"/>
    </source>
</evidence>
<dbReference type="InterPro" id="IPR031160">
    <property type="entry name" value="F_BAR_dom"/>
</dbReference>
<dbReference type="InterPro" id="IPR001452">
    <property type="entry name" value="SH3_domain"/>
</dbReference>
<evidence type="ECO:0000256" key="7">
    <source>
        <dbReference type="ARBA" id="ARBA00022583"/>
    </source>
</evidence>
<evidence type="ECO:0000256" key="5">
    <source>
        <dbReference type="ARBA" id="ARBA00022490"/>
    </source>
</evidence>
<organism evidence="21 22">
    <name type="scientific">Parambassis ranga</name>
    <name type="common">Indian glassy fish</name>
    <dbReference type="NCBI Taxonomy" id="210632"/>
    <lineage>
        <taxon>Eukaryota</taxon>
        <taxon>Metazoa</taxon>
        <taxon>Chordata</taxon>
        <taxon>Craniata</taxon>
        <taxon>Vertebrata</taxon>
        <taxon>Euteleostomi</taxon>
        <taxon>Actinopterygii</taxon>
        <taxon>Neopterygii</taxon>
        <taxon>Teleostei</taxon>
        <taxon>Neoteleostei</taxon>
        <taxon>Acanthomorphata</taxon>
        <taxon>Ovalentaria</taxon>
        <taxon>Ambassidae</taxon>
        <taxon>Parambassis</taxon>
    </lineage>
</organism>
<keyword evidence="7" id="KW-0254">Endocytosis</keyword>
<evidence type="ECO:0000256" key="6">
    <source>
        <dbReference type="ARBA" id="ARBA00022553"/>
    </source>
</evidence>